<evidence type="ECO:0000256" key="5">
    <source>
        <dbReference type="ARBA" id="ARBA00023228"/>
    </source>
</evidence>
<evidence type="ECO:0000256" key="2">
    <source>
        <dbReference type="ARBA" id="ARBA00005433"/>
    </source>
</evidence>
<evidence type="ECO:0000256" key="3">
    <source>
        <dbReference type="ARBA" id="ARBA00022295"/>
    </source>
</evidence>
<sequence>MFRDSAMWTSAMHPPRANLAQTGTAKPTFPSPMTEESIEKTAQRVQSSLRDLGIIARELLKGSRSEEVLSTAARSMVQHEGYIDNCSLNIARLEILSQQIALQ</sequence>
<dbReference type="InterPro" id="IPR032143">
    <property type="entry name" value="BORCS7"/>
</dbReference>
<reference evidence="7 8" key="1">
    <citation type="journal article" date="2016" name="Nat. Commun.">
        <title>Extremotolerant tardigrade genome and improved radiotolerance of human cultured cells by tardigrade-unique protein.</title>
        <authorList>
            <person name="Hashimoto T."/>
            <person name="Horikawa D.D."/>
            <person name="Saito Y."/>
            <person name="Kuwahara H."/>
            <person name="Kozuka-Hata H."/>
            <person name="Shin-I T."/>
            <person name="Minakuchi Y."/>
            <person name="Ohishi K."/>
            <person name="Motoyama A."/>
            <person name="Aizu T."/>
            <person name="Enomoto A."/>
            <person name="Kondo K."/>
            <person name="Tanaka S."/>
            <person name="Hara Y."/>
            <person name="Koshikawa S."/>
            <person name="Sagara H."/>
            <person name="Miura T."/>
            <person name="Yokobori S."/>
            <person name="Miyagawa K."/>
            <person name="Suzuki Y."/>
            <person name="Kubo T."/>
            <person name="Oyama M."/>
            <person name="Kohara Y."/>
            <person name="Fujiyama A."/>
            <person name="Arakawa K."/>
            <person name="Katayama T."/>
            <person name="Toyoda A."/>
            <person name="Kunieda T."/>
        </authorList>
    </citation>
    <scope>NUCLEOTIDE SEQUENCE [LARGE SCALE GENOMIC DNA]</scope>
    <source>
        <strain evidence="7 8">YOKOZUNA-1</strain>
    </source>
</reference>
<organism evidence="7 8">
    <name type="scientific">Ramazzottius varieornatus</name>
    <name type="common">Water bear</name>
    <name type="synonym">Tardigrade</name>
    <dbReference type="NCBI Taxonomy" id="947166"/>
    <lineage>
        <taxon>Eukaryota</taxon>
        <taxon>Metazoa</taxon>
        <taxon>Ecdysozoa</taxon>
        <taxon>Tardigrada</taxon>
        <taxon>Eutardigrada</taxon>
        <taxon>Parachela</taxon>
        <taxon>Hypsibioidea</taxon>
        <taxon>Ramazzottiidae</taxon>
        <taxon>Ramazzottius</taxon>
    </lineage>
</organism>
<gene>
    <name evidence="7" type="primary">RvY_04540</name>
    <name evidence="7" type="synonym">RvY_04540.2</name>
    <name evidence="7" type="ORF">RvY_04540-2</name>
</gene>
<comment type="similarity">
    <text evidence="2">Belongs to the BORCS7 family.</text>
</comment>
<evidence type="ECO:0000256" key="6">
    <source>
        <dbReference type="SAM" id="MobiDB-lite"/>
    </source>
</evidence>
<dbReference type="Proteomes" id="UP000186922">
    <property type="component" value="Unassembled WGS sequence"/>
</dbReference>
<comment type="subcellular location">
    <subcellularLocation>
        <location evidence="1">Lysosome membrane</location>
    </subcellularLocation>
</comment>
<accession>A0A1D1V164</accession>
<dbReference type="Pfam" id="PF16088">
    <property type="entry name" value="BORCS7"/>
    <property type="match status" value="1"/>
</dbReference>
<protein>
    <recommendedName>
        <fullName evidence="3">BLOC-1-related complex subunit 7</fullName>
    </recommendedName>
</protein>
<dbReference type="GO" id="GO:0005765">
    <property type="term" value="C:lysosomal membrane"/>
    <property type="evidence" value="ECO:0007669"/>
    <property type="project" value="UniProtKB-SubCell"/>
</dbReference>
<feature type="region of interest" description="Disordered" evidence="6">
    <location>
        <begin position="1"/>
        <end position="42"/>
    </location>
</feature>
<keyword evidence="5" id="KW-0458">Lysosome</keyword>
<evidence type="ECO:0000313" key="8">
    <source>
        <dbReference type="Proteomes" id="UP000186922"/>
    </source>
</evidence>
<dbReference type="OrthoDB" id="5567844at2759"/>
<proteinExistence type="inferred from homology"/>
<dbReference type="EMBL" id="BDGG01000002">
    <property type="protein sequence ID" value="GAU92463.1"/>
    <property type="molecule type" value="Genomic_DNA"/>
</dbReference>
<dbReference type="AlphaFoldDB" id="A0A1D1V164"/>
<evidence type="ECO:0000256" key="1">
    <source>
        <dbReference type="ARBA" id="ARBA00004656"/>
    </source>
</evidence>
<evidence type="ECO:0000256" key="4">
    <source>
        <dbReference type="ARBA" id="ARBA00023136"/>
    </source>
</evidence>
<keyword evidence="4" id="KW-0472">Membrane</keyword>
<name>A0A1D1V164_RAMVA</name>
<evidence type="ECO:0000313" key="7">
    <source>
        <dbReference type="EMBL" id="GAU92463.1"/>
    </source>
</evidence>
<comment type="caution">
    <text evidence="7">The sequence shown here is derived from an EMBL/GenBank/DDBJ whole genome shotgun (WGS) entry which is preliminary data.</text>
</comment>
<keyword evidence="8" id="KW-1185">Reference proteome</keyword>